<dbReference type="AlphaFoldDB" id="A0AAV6UA71"/>
<dbReference type="EMBL" id="JAFNEN010000553">
    <property type="protein sequence ID" value="KAG8180738.1"/>
    <property type="molecule type" value="Genomic_DNA"/>
</dbReference>
<dbReference type="Proteomes" id="UP000827092">
    <property type="component" value="Unassembled WGS sequence"/>
</dbReference>
<protein>
    <submittedName>
        <fullName evidence="1">Uncharacterized protein</fullName>
    </submittedName>
</protein>
<reference evidence="1 2" key="1">
    <citation type="journal article" date="2022" name="Nat. Ecol. Evol.">
        <title>A masculinizing supergene underlies an exaggerated male reproductive morph in a spider.</title>
        <authorList>
            <person name="Hendrickx F."/>
            <person name="De Corte Z."/>
            <person name="Sonet G."/>
            <person name="Van Belleghem S.M."/>
            <person name="Kostlbacher S."/>
            <person name="Vangestel C."/>
        </authorList>
    </citation>
    <scope>NUCLEOTIDE SEQUENCE [LARGE SCALE GENOMIC DNA]</scope>
    <source>
        <strain evidence="1">W744_W776</strain>
    </source>
</reference>
<keyword evidence="2" id="KW-1185">Reference proteome</keyword>
<sequence length="76" mass="8086">MVVGSNQCGGYPDGVKLASHSSWYILQDSSYSAHALRAISATPIDSCAQLKSPVSISILLVWNVPTSYCAPTETIK</sequence>
<gene>
    <name evidence="1" type="ORF">JTE90_004695</name>
</gene>
<comment type="caution">
    <text evidence="1">The sequence shown here is derived from an EMBL/GenBank/DDBJ whole genome shotgun (WGS) entry which is preliminary data.</text>
</comment>
<accession>A0AAV6UA71</accession>
<name>A0AAV6UA71_9ARAC</name>
<proteinExistence type="predicted"/>
<evidence type="ECO:0000313" key="2">
    <source>
        <dbReference type="Proteomes" id="UP000827092"/>
    </source>
</evidence>
<organism evidence="1 2">
    <name type="scientific">Oedothorax gibbosus</name>
    <dbReference type="NCBI Taxonomy" id="931172"/>
    <lineage>
        <taxon>Eukaryota</taxon>
        <taxon>Metazoa</taxon>
        <taxon>Ecdysozoa</taxon>
        <taxon>Arthropoda</taxon>
        <taxon>Chelicerata</taxon>
        <taxon>Arachnida</taxon>
        <taxon>Araneae</taxon>
        <taxon>Araneomorphae</taxon>
        <taxon>Entelegynae</taxon>
        <taxon>Araneoidea</taxon>
        <taxon>Linyphiidae</taxon>
        <taxon>Erigoninae</taxon>
        <taxon>Oedothorax</taxon>
    </lineage>
</organism>
<evidence type="ECO:0000313" key="1">
    <source>
        <dbReference type="EMBL" id="KAG8180738.1"/>
    </source>
</evidence>